<accession>B0NEW7</accession>
<evidence type="ECO:0000313" key="1">
    <source>
        <dbReference type="EMBL" id="QBF73924.1"/>
    </source>
</evidence>
<dbReference type="HOGENOM" id="CLU_3151385_0_0_9"/>
<dbReference type="KEGG" id="csci:HDCHBGLK_01313"/>
<dbReference type="Proteomes" id="UP000289664">
    <property type="component" value="Chromosome"/>
</dbReference>
<sequence length="48" mass="5669">MPKGKRKNKINLFQEIIINNKVAKNKKNSKIIGINNFLKKIRRKITCM</sequence>
<evidence type="ECO:0000313" key="2">
    <source>
        <dbReference type="Proteomes" id="UP000289664"/>
    </source>
</evidence>
<dbReference type="EMBL" id="CP036170">
    <property type="protein sequence ID" value="QBF73924.1"/>
    <property type="molecule type" value="Genomic_DNA"/>
</dbReference>
<protein>
    <submittedName>
        <fullName evidence="1">Uncharacterized protein</fullName>
    </submittedName>
</protein>
<keyword evidence="2" id="KW-1185">Reference proteome</keyword>
<reference evidence="1 2" key="1">
    <citation type="journal article" date="2019" name="Appl. Environ. Microbiol.">
        <title>Clostridium scindens ATCC 35704: integration of nutritional requirements, the complete genome sequence, and global transcriptional responses to bile acids.</title>
        <authorList>
            <person name="Devendran S."/>
            <person name="Shrestha R."/>
            <person name="Alves J.M.P."/>
            <person name="Wolf P.G."/>
            <person name="Ly L."/>
            <person name="Hernandez A.G."/>
            <person name="Mendez-Garcia C."/>
            <person name="Inboden A."/>
            <person name="Wiley J."/>
            <person name="Paul O."/>
            <person name="Allen A."/>
            <person name="Springer E."/>
            <person name="Wright C.L."/>
            <person name="Fields C.J."/>
            <person name="Daniel S.L."/>
            <person name="Ridlon J.M."/>
        </authorList>
    </citation>
    <scope>NUCLEOTIDE SEQUENCE [LARGE SCALE GENOMIC DNA]</scope>
    <source>
        <strain evidence="1 2">ATCC 35704</strain>
    </source>
</reference>
<organism evidence="1 2">
    <name type="scientific">Clostridium scindens (strain ATCC 35704 / DSM 5676 / VPI 13733 / 19)</name>
    <dbReference type="NCBI Taxonomy" id="411468"/>
    <lineage>
        <taxon>Bacteria</taxon>
        <taxon>Bacillati</taxon>
        <taxon>Bacillota</taxon>
        <taxon>Clostridia</taxon>
        <taxon>Lachnospirales</taxon>
        <taxon>Lachnospiraceae</taxon>
    </lineage>
</organism>
<dbReference type="AlphaFoldDB" id="B0NEW7"/>
<name>B0NEW7_CLOS5</name>
<gene>
    <name evidence="1" type="ORF">HDCHBGLK_01313</name>
</gene>
<proteinExistence type="predicted"/>
<dbReference type="STRING" id="411468.CLOSCI_02006"/>